<reference evidence="2 3" key="1">
    <citation type="submission" date="2018-04" db="EMBL/GenBank/DDBJ databases">
        <title>Genomic Encyclopedia of Type Strains, Phase III (KMG-III): the genomes of soil and plant-associated and newly described type strains.</title>
        <authorList>
            <person name="Whitman W."/>
        </authorList>
    </citation>
    <scope>NUCLEOTIDE SEQUENCE [LARGE SCALE GENOMIC DNA]</scope>
    <source>
        <strain evidence="2 3">JA192</strain>
    </source>
</reference>
<protein>
    <submittedName>
        <fullName evidence="2">Uncharacterized protein</fullName>
    </submittedName>
</protein>
<gene>
    <name evidence="2" type="ORF">C8J29_107105</name>
</gene>
<organism evidence="2 3">
    <name type="scientific">Cereibacter johrii</name>
    <dbReference type="NCBI Taxonomy" id="445629"/>
    <lineage>
        <taxon>Bacteria</taxon>
        <taxon>Pseudomonadati</taxon>
        <taxon>Pseudomonadota</taxon>
        <taxon>Alphaproteobacteria</taxon>
        <taxon>Rhodobacterales</taxon>
        <taxon>Paracoccaceae</taxon>
        <taxon>Cereibacter</taxon>
    </lineage>
</organism>
<evidence type="ECO:0000313" key="3">
    <source>
        <dbReference type="Proteomes" id="UP000240800"/>
    </source>
</evidence>
<name>A0ABX5J9S5_9RHOB</name>
<sequence>MNDPLRMAGRPPASPSPCARPALAGEVSLRGPVIILSDAPDDSLRLRVVWRQAGVPAELHVLADGGHGFRLTPEGKAGDRRFEDLAGRLETRGPNGAERGFPAAADRGGSRQ</sequence>
<dbReference type="EMBL" id="PZZW01000007">
    <property type="protein sequence ID" value="PTM76826.1"/>
    <property type="molecule type" value="Genomic_DNA"/>
</dbReference>
<feature type="region of interest" description="Disordered" evidence="1">
    <location>
        <begin position="89"/>
        <end position="112"/>
    </location>
</feature>
<dbReference type="InterPro" id="IPR029058">
    <property type="entry name" value="AB_hydrolase_fold"/>
</dbReference>
<dbReference type="Gene3D" id="3.40.50.1820">
    <property type="entry name" value="alpha/beta hydrolase"/>
    <property type="match status" value="1"/>
</dbReference>
<accession>A0ABX5J9S5</accession>
<evidence type="ECO:0000256" key="1">
    <source>
        <dbReference type="SAM" id="MobiDB-lite"/>
    </source>
</evidence>
<evidence type="ECO:0000313" key="2">
    <source>
        <dbReference type="EMBL" id="PTM76826.1"/>
    </source>
</evidence>
<comment type="caution">
    <text evidence="2">The sequence shown here is derived from an EMBL/GenBank/DDBJ whole genome shotgun (WGS) entry which is preliminary data.</text>
</comment>
<proteinExistence type="predicted"/>
<keyword evidence="3" id="KW-1185">Reference proteome</keyword>
<dbReference type="SUPFAM" id="SSF53474">
    <property type="entry name" value="alpha/beta-Hydrolases"/>
    <property type="match status" value="1"/>
</dbReference>
<dbReference type="RefSeq" id="WP_141703131.1">
    <property type="nucleotide sequence ID" value="NZ_MABH01000242.1"/>
</dbReference>
<dbReference type="Proteomes" id="UP000240800">
    <property type="component" value="Unassembled WGS sequence"/>
</dbReference>